<evidence type="ECO:0000313" key="2">
    <source>
        <dbReference type="EMBL" id="MFA9479043.1"/>
    </source>
</evidence>
<feature type="transmembrane region" description="Helical" evidence="1">
    <location>
        <begin position="58"/>
        <end position="78"/>
    </location>
</feature>
<reference evidence="2 3" key="1">
    <citation type="submission" date="2024-08" db="EMBL/GenBank/DDBJ databases">
        <title>Whole-genome sequencing of halo(alkali)philic microorganisms from hypersaline lakes.</title>
        <authorList>
            <person name="Sorokin D.Y."/>
            <person name="Merkel A.Y."/>
            <person name="Messina E."/>
            <person name="Yakimov M."/>
        </authorList>
    </citation>
    <scope>NUCLEOTIDE SEQUENCE [LARGE SCALE GENOMIC DNA]</scope>
    <source>
        <strain evidence="2 3">AB-hyl4</strain>
    </source>
</reference>
<gene>
    <name evidence="2" type="ORF">ACERK3_12190</name>
</gene>
<evidence type="ECO:0000256" key="1">
    <source>
        <dbReference type="SAM" id="Phobius"/>
    </source>
</evidence>
<feature type="transmembrane region" description="Helical" evidence="1">
    <location>
        <begin position="31"/>
        <end position="52"/>
    </location>
</feature>
<organism evidence="2 3">
    <name type="scientific">Natronomicrosphaera hydrolytica</name>
    <dbReference type="NCBI Taxonomy" id="3242702"/>
    <lineage>
        <taxon>Bacteria</taxon>
        <taxon>Pseudomonadati</taxon>
        <taxon>Planctomycetota</taxon>
        <taxon>Phycisphaerae</taxon>
        <taxon>Phycisphaerales</taxon>
        <taxon>Phycisphaeraceae</taxon>
        <taxon>Natronomicrosphaera</taxon>
    </lineage>
</organism>
<comment type="caution">
    <text evidence="2">The sequence shown here is derived from an EMBL/GenBank/DDBJ whole genome shotgun (WGS) entry which is preliminary data.</text>
</comment>
<proteinExistence type="predicted"/>
<keyword evidence="3" id="KW-1185">Reference proteome</keyword>
<protein>
    <submittedName>
        <fullName evidence="2">Uncharacterized protein</fullName>
    </submittedName>
</protein>
<dbReference type="RefSeq" id="WP_425345960.1">
    <property type="nucleotide sequence ID" value="NZ_JBGUBD010000006.1"/>
</dbReference>
<name>A0ABV4U7S8_9BACT</name>
<keyword evidence="1" id="KW-0472">Membrane</keyword>
<dbReference type="EMBL" id="JBGUBD010000006">
    <property type="protein sequence ID" value="MFA9479043.1"/>
    <property type="molecule type" value="Genomic_DNA"/>
</dbReference>
<evidence type="ECO:0000313" key="3">
    <source>
        <dbReference type="Proteomes" id="UP001575105"/>
    </source>
</evidence>
<dbReference type="Proteomes" id="UP001575105">
    <property type="component" value="Unassembled WGS sequence"/>
</dbReference>
<sequence>MSFWVFFMRLLAVAAMVIGGIALFQSVRTAGLALFYPLLFWLVPMVDFDMLADAVPSAVAGLALMAVGLVLLVSATLLDQRRRPGAKQ</sequence>
<keyword evidence="1" id="KW-1133">Transmembrane helix</keyword>
<keyword evidence="1" id="KW-0812">Transmembrane</keyword>
<feature type="transmembrane region" description="Helical" evidence="1">
    <location>
        <begin position="6"/>
        <end position="24"/>
    </location>
</feature>
<accession>A0ABV4U7S8</accession>